<organism evidence="1 2">
    <name type="scientific">Cannabis sativa</name>
    <name type="common">Hemp</name>
    <name type="synonym">Marijuana</name>
    <dbReference type="NCBI Taxonomy" id="3483"/>
    <lineage>
        <taxon>Eukaryota</taxon>
        <taxon>Viridiplantae</taxon>
        <taxon>Streptophyta</taxon>
        <taxon>Embryophyta</taxon>
        <taxon>Tracheophyta</taxon>
        <taxon>Spermatophyta</taxon>
        <taxon>Magnoliopsida</taxon>
        <taxon>eudicotyledons</taxon>
        <taxon>Gunneridae</taxon>
        <taxon>Pentapetalae</taxon>
        <taxon>rosids</taxon>
        <taxon>fabids</taxon>
        <taxon>Rosales</taxon>
        <taxon>Cannabaceae</taxon>
        <taxon>Cannabis</taxon>
    </lineage>
</organism>
<gene>
    <name evidence="1" type="ORF">G4B88_006126</name>
</gene>
<proteinExistence type="predicted"/>
<accession>A0A7J6IDG6</accession>
<protein>
    <submittedName>
        <fullName evidence="1">Uncharacterized protein</fullName>
    </submittedName>
</protein>
<dbReference type="EMBL" id="JAATIQ010000001">
    <property type="protein sequence ID" value="KAF4404740.1"/>
    <property type="molecule type" value="Genomic_DNA"/>
</dbReference>
<evidence type="ECO:0000313" key="1">
    <source>
        <dbReference type="EMBL" id="KAF4404740.1"/>
    </source>
</evidence>
<keyword evidence="2" id="KW-1185">Reference proteome</keyword>
<comment type="caution">
    <text evidence="1">The sequence shown here is derived from an EMBL/GenBank/DDBJ whole genome shotgun (WGS) entry which is preliminary data.</text>
</comment>
<dbReference type="Proteomes" id="UP000583929">
    <property type="component" value="Unassembled WGS sequence"/>
</dbReference>
<reference evidence="1 2" key="1">
    <citation type="journal article" date="2020" name="bioRxiv">
        <title>Sequence and annotation of 42 cannabis genomes reveals extensive copy number variation in cannabinoid synthesis and pathogen resistance genes.</title>
        <authorList>
            <person name="Mckernan K.J."/>
            <person name="Helbert Y."/>
            <person name="Kane L.T."/>
            <person name="Ebling H."/>
            <person name="Zhang L."/>
            <person name="Liu B."/>
            <person name="Eaton Z."/>
            <person name="Mclaughlin S."/>
            <person name="Kingan S."/>
            <person name="Baybayan P."/>
            <person name="Concepcion G."/>
            <person name="Jordan M."/>
            <person name="Riva A."/>
            <person name="Barbazuk W."/>
            <person name="Harkins T."/>
        </authorList>
    </citation>
    <scope>NUCLEOTIDE SEQUENCE [LARGE SCALE GENOMIC DNA]</scope>
    <source>
        <strain evidence="2">cv. Jamaican Lion 4</strain>
        <tissue evidence="1">Leaf</tissue>
    </source>
</reference>
<dbReference type="AlphaFoldDB" id="A0A7J6IDG6"/>
<evidence type="ECO:0000313" key="2">
    <source>
        <dbReference type="Proteomes" id="UP000583929"/>
    </source>
</evidence>
<sequence>MKETEMSKTDEPVVGVPYYAHQNPYQAGMIPPNAVFGDPKGVPIQQTIYRDTPAPFNCLYCGNSGLTTIKVKSGSYYWLYDANDAWNLLSLPVNGLSMAQISFLPELQREGCRLREIGCLCCDGSSSMDAGKLCSACKYLAYTAFCALLGQNRLQYYWSHGRSRKTSQARSKVKKKVKEKGTDGGVGRKLGLVSPPSIMSFIDGKTGHL</sequence>
<name>A0A7J6IDG6_CANSA</name>